<organism evidence="7 8">
    <name type="scientific">Anaerobacterium chartisolvens</name>
    <dbReference type="NCBI Taxonomy" id="1297424"/>
    <lineage>
        <taxon>Bacteria</taxon>
        <taxon>Bacillati</taxon>
        <taxon>Bacillota</taxon>
        <taxon>Clostridia</taxon>
        <taxon>Eubacteriales</taxon>
        <taxon>Oscillospiraceae</taxon>
        <taxon>Anaerobacterium</taxon>
    </lineage>
</organism>
<dbReference type="Pfam" id="PF02653">
    <property type="entry name" value="BPD_transp_2"/>
    <property type="match status" value="1"/>
</dbReference>
<evidence type="ECO:0000256" key="2">
    <source>
        <dbReference type="ARBA" id="ARBA00022475"/>
    </source>
</evidence>
<feature type="transmembrane region" description="Helical" evidence="6">
    <location>
        <begin position="223"/>
        <end position="245"/>
    </location>
</feature>
<evidence type="ECO:0000313" key="7">
    <source>
        <dbReference type="EMBL" id="RCX14823.1"/>
    </source>
</evidence>
<keyword evidence="3 6" id="KW-0812">Transmembrane</keyword>
<comment type="subcellular location">
    <subcellularLocation>
        <location evidence="1">Cell membrane</location>
        <topology evidence="1">Multi-pass membrane protein</topology>
    </subcellularLocation>
</comment>
<dbReference type="Proteomes" id="UP000253034">
    <property type="component" value="Unassembled WGS sequence"/>
</dbReference>
<proteinExistence type="predicted"/>
<feature type="transmembrane region" description="Helical" evidence="6">
    <location>
        <begin position="127"/>
        <end position="145"/>
    </location>
</feature>
<accession>A0A369B080</accession>
<dbReference type="AlphaFoldDB" id="A0A369B080"/>
<dbReference type="RefSeq" id="WP_114298259.1">
    <property type="nucleotide sequence ID" value="NZ_QPJT01000014.1"/>
</dbReference>
<keyword evidence="8" id="KW-1185">Reference proteome</keyword>
<keyword evidence="4 6" id="KW-1133">Transmembrane helix</keyword>
<dbReference type="PANTHER" id="PTHR32196">
    <property type="entry name" value="ABC TRANSPORTER PERMEASE PROTEIN YPHD-RELATED-RELATED"/>
    <property type="match status" value="1"/>
</dbReference>
<dbReference type="EMBL" id="QPJT01000014">
    <property type="protein sequence ID" value="RCX14823.1"/>
    <property type="molecule type" value="Genomic_DNA"/>
</dbReference>
<evidence type="ECO:0000256" key="4">
    <source>
        <dbReference type="ARBA" id="ARBA00022989"/>
    </source>
</evidence>
<sequence length="332" mass="35859">MFKRNNKLSISGGSAGFQKILALSTLFILYIFFSIFGNNFFSVATLVNILDSSYYIGFLALGMTFVIITGGINLASGTIMMCSALLGGVAYNIWHWPIGMSLALIFFVSTFFGLMNGIMIAKLKLPPFIATLGTMSITMGLGAIISKVMTMRYPTVTDPDGWFKFLFYKTSGGFPVGAVWLALFLIIAYIILNKTIIGRYTFAIGSNEEAARLSGVKVDRWKMVVYTLDGFFGGLAAIMYAAAYTSIIPSTGNGIELYAISGVVIGGTSMSGGIGTVSGTLIGVFIMSVLKQGLMAMNLQGQWQTFFTGFVVIGAVLLDIYRNKKANQVKKD</sequence>
<feature type="transmembrane region" description="Helical" evidence="6">
    <location>
        <begin position="302"/>
        <end position="321"/>
    </location>
</feature>
<name>A0A369B080_9FIRM</name>
<dbReference type="GO" id="GO:0022857">
    <property type="term" value="F:transmembrane transporter activity"/>
    <property type="evidence" value="ECO:0007669"/>
    <property type="project" value="InterPro"/>
</dbReference>
<protein>
    <submittedName>
        <fullName evidence="7">Monosaccharide ABC transporter membrane protein (CUT2 family)</fullName>
    </submittedName>
</protein>
<evidence type="ECO:0000256" key="1">
    <source>
        <dbReference type="ARBA" id="ARBA00004651"/>
    </source>
</evidence>
<evidence type="ECO:0000256" key="6">
    <source>
        <dbReference type="SAM" id="Phobius"/>
    </source>
</evidence>
<evidence type="ECO:0000256" key="3">
    <source>
        <dbReference type="ARBA" id="ARBA00022692"/>
    </source>
</evidence>
<dbReference type="CDD" id="cd06579">
    <property type="entry name" value="TM_PBP1_transp_AraH_like"/>
    <property type="match status" value="1"/>
</dbReference>
<dbReference type="InterPro" id="IPR001851">
    <property type="entry name" value="ABC_transp_permease"/>
</dbReference>
<keyword evidence="2" id="KW-1003">Cell membrane</keyword>
<evidence type="ECO:0000256" key="5">
    <source>
        <dbReference type="ARBA" id="ARBA00023136"/>
    </source>
</evidence>
<reference evidence="7 8" key="1">
    <citation type="submission" date="2018-07" db="EMBL/GenBank/DDBJ databases">
        <title>Genomic Encyclopedia of Type Strains, Phase IV (KMG-IV): sequencing the most valuable type-strain genomes for metagenomic binning, comparative biology and taxonomic classification.</title>
        <authorList>
            <person name="Goeker M."/>
        </authorList>
    </citation>
    <scope>NUCLEOTIDE SEQUENCE [LARGE SCALE GENOMIC DNA]</scope>
    <source>
        <strain evidence="7 8">DSM 27016</strain>
    </source>
</reference>
<feature type="transmembrane region" description="Helical" evidence="6">
    <location>
        <begin position="53"/>
        <end position="86"/>
    </location>
</feature>
<gene>
    <name evidence="7" type="ORF">DFR58_11457</name>
</gene>
<feature type="transmembrane region" description="Helical" evidence="6">
    <location>
        <begin position="20"/>
        <end position="41"/>
    </location>
</feature>
<dbReference type="OrthoDB" id="9815820at2"/>
<dbReference type="PANTHER" id="PTHR32196:SF72">
    <property type="entry name" value="RIBOSE IMPORT PERMEASE PROTEIN RBSC"/>
    <property type="match status" value="1"/>
</dbReference>
<comment type="caution">
    <text evidence="7">The sequence shown here is derived from an EMBL/GenBank/DDBJ whole genome shotgun (WGS) entry which is preliminary data.</text>
</comment>
<keyword evidence="5 6" id="KW-0472">Membrane</keyword>
<feature type="transmembrane region" description="Helical" evidence="6">
    <location>
        <begin position="166"/>
        <end position="192"/>
    </location>
</feature>
<evidence type="ECO:0000313" key="8">
    <source>
        <dbReference type="Proteomes" id="UP000253034"/>
    </source>
</evidence>
<feature type="transmembrane region" description="Helical" evidence="6">
    <location>
        <begin position="257"/>
        <end position="290"/>
    </location>
</feature>
<feature type="transmembrane region" description="Helical" evidence="6">
    <location>
        <begin position="98"/>
        <end position="121"/>
    </location>
</feature>
<dbReference type="GO" id="GO:0005886">
    <property type="term" value="C:plasma membrane"/>
    <property type="evidence" value="ECO:0007669"/>
    <property type="project" value="UniProtKB-SubCell"/>
</dbReference>